<dbReference type="CDD" id="cd03450">
    <property type="entry name" value="NodN"/>
    <property type="match status" value="1"/>
</dbReference>
<dbReference type="InterPro" id="IPR029069">
    <property type="entry name" value="HotDog_dom_sf"/>
</dbReference>
<evidence type="ECO:0000313" key="3">
    <source>
        <dbReference type="EMBL" id="RPF20066.1"/>
    </source>
</evidence>
<protein>
    <submittedName>
        <fullName evidence="3">Acyl dehydratase</fullName>
    </submittedName>
</protein>
<keyword evidence="4" id="KW-1185">Reference proteome</keyword>
<dbReference type="InterPro" id="IPR039375">
    <property type="entry name" value="NodN-like"/>
</dbReference>
<comment type="caution">
    <text evidence="3">The sequence shown here is derived from an EMBL/GenBank/DDBJ whole genome shotgun (WGS) entry which is preliminary data.</text>
</comment>
<dbReference type="RefSeq" id="WP_246012159.1">
    <property type="nucleotide sequence ID" value="NZ_RKQZ01000001.1"/>
</dbReference>
<dbReference type="PANTHER" id="PTHR42993">
    <property type="entry name" value="MAOC-LIKE DEHYDRATASE DOMAIN-CONTAINING PROTEIN"/>
    <property type="match status" value="1"/>
</dbReference>
<proteinExistence type="inferred from homology"/>
<feature type="domain" description="MaoC-like" evidence="2">
    <location>
        <begin position="12"/>
        <end position="125"/>
    </location>
</feature>
<comment type="similarity">
    <text evidence="1">Belongs to the enoyl-CoA hydratase/isomerase family.</text>
</comment>
<sequence>MMQVTYGKLESLVGTVLGPGDWVEVTQERIDRFAAATEDPQWIHVDVERADAGPFGGTVAHGYLTLSLLPRLMRGLLVVDGVAMVVNAGSDRVRFLAPVRSGRRVRATAVVAAVAPGQRGTRVESEITVEIEGETKPALVARTLALHIPTEPGSPPSAD</sequence>
<dbReference type="Gene3D" id="3.10.129.10">
    <property type="entry name" value="Hotdog Thioesterase"/>
    <property type="match status" value="1"/>
</dbReference>
<gene>
    <name evidence="3" type="ORF">EDD34_0642</name>
</gene>
<organism evidence="3 4">
    <name type="scientific">Myceligenerans xiligouense</name>
    <dbReference type="NCBI Taxonomy" id="253184"/>
    <lineage>
        <taxon>Bacteria</taxon>
        <taxon>Bacillati</taxon>
        <taxon>Actinomycetota</taxon>
        <taxon>Actinomycetes</taxon>
        <taxon>Micrococcales</taxon>
        <taxon>Promicromonosporaceae</taxon>
        <taxon>Myceligenerans</taxon>
    </lineage>
</organism>
<name>A0A3N4YKV6_9MICO</name>
<dbReference type="Proteomes" id="UP000280501">
    <property type="component" value="Unassembled WGS sequence"/>
</dbReference>
<evidence type="ECO:0000256" key="1">
    <source>
        <dbReference type="ARBA" id="ARBA00005254"/>
    </source>
</evidence>
<evidence type="ECO:0000259" key="2">
    <source>
        <dbReference type="Pfam" id="PF01575"/>
    </source>
</evidence>
<dbReference type="EMBL" id="RKQZ01000001">
    <property type="protein sequence ID" value="RPF20066.1"/>
    <property type="molecule type" value="Genomic_DNA"/>
</dbReference>
<dbReference type="Pfam" id="PF01575">
    <property type="entry name" value="MaoC_dehydratas"/>
    <property type="match status" value="1"/>
</dbReference>
<evidence type="ECO:0000313" key="4">
    <source>
        <dbReference type="Proteomes" id="UP000280501"/>
    </source>
</evidence>
<dbReference type="InterPro" id="IPR002539">
    <property type="entry name" value="MaoC-like_dom"/>
</dbReference>
<reference evidence="3 4" key="1">
    <citation type="submission" date="2018-11" db="EMBL/GenBank/DDBJ databases">
        <title>Sequencing the genomes of 1000 actinobacteria strains.</title>
        <authorList>
            <person name="Klenk H.-P."/>
        </authorList>
    </citation>
    <scope>NUCLEOTIDE SEQUENCE [LARGE SCALE GENOMIC DNA]</scope>
    <source>
        <strain evidence="3 4">DSM 15700</strain>
    </source>
</reference>
<dbReference type="SUPFAM" id="SSF54637">
    <property type="entry name" value="Thioesterase/thiol ester dehydrase-isomerase"/>
    <property type="match status" value="1"/>
</dbReference>
<dbReference type="PANTHER" id="PTHR42993:SF1">
    <property type="entry name" value="MAOC-LIKE DEHYDRATASE DOMAIN-CONTAINING PROTEIN"/>
    <property type="match status" value="1"/>
</dbReference>
<accession>A0A3N4YKV6</accession>
<dbReference type="AlphaFoldDB" id="A0A3N4YKV6"/>